<evidence type="ECO:0000313" key="2">
    <source>
        <dbReference type="EMBL" id="MDC7227191.1"/>
    </source>
</evidence>
<evidence type="ECO:0000259" key="1">
    <source>
        <dbReference type="PROSITE" id="PS51724"/>
    </source>
</evidence>
<dbReference type="GO" id="GO:0042834">
    <property type="term" value="F:peptidoglycan binding"/>
    <property type="evidence" value="ECO:0007669"/>
    <property type="project" value="InterPro"/>
</dbReference>
<comment type="caution">
    <text evidence="2">The sequence shown here is derived from an EMBL/GenBank/DDBJ whole genome shotgun (WGS) entry which is preliminary data.</text>
</comment>
<dbReference type="Proteomes" id="UP001221217">
    <property type="component" value="Unassembled WGS sequence"/>
</dbReference>
<feature type="domain" description="SPOR" evidence="1">
    <location>
        <begin position="218"/>
        <end position="294"/>
    </location>
</feature>
<accession>A0AAJ1MKW0</accession>
<proteinExistence type="predicted"/>
<dbReference type="AlphaFoldDB" id="A0AAJ1MKW0"/>
<dbReference type="Pfam" id="PF05036">
    <property type="entry name" value="SPOR"/>
    <property type="match status" value="1"/>
</dbReference>
<gene>
    <name evidence="2" type="ORF">PQJ61_10560</name>
</gene>
<organism evidence="2 3">
    <name type="scientific">Candidatus Thalassospirochaeta sargassi</name>
    <dbReference type="NCBI Taxonomy" id="3119039"/>
    <lineage>
        <taxon>Bacteria</taxon>
        <taxon>Pseudomonadati</taxon>
        <taxon>Spirochaetota</taxon>
        <taxon>Spirochaetia</taxon>
        <taxon>Spirochaetales</taxon>
        <taxon>Spirochaetaceae</taxon>
        <taxon>Candidatus Thalassospirochaeta</taxon>
    </lineage>
</organism>
<dbReference type="InterPro" id="IPR007730">
    <property type="entry name" value="SPOR-like_dom"/>
</dbReference>
<evidence type="ECO:0000313" key="3">
    <source>
        <dbReference type="Proteomes" id="UP001221217"/>
    </source>
</evidence>
<dbReference type="PROSITE" id="PS51724">
    <property type="entry name" value="SPOR"/>
    <property type="match status" value="1"/>
</dbReference>
<reference evidence="2 3" key="1">
    <citation type="submission" date="2022-12" db="EMBL/GenBank/DDBJ databases">
        <title>Metagenome assembled genome from gulf of manar.</title>
        <authorList>
            <person name="Kohli P."/>
            <person name="Pk S."/>
            <person name="Venkata Ramana C."/>
            <person name="Sasikala C."/>
        </authorList>
    </citation>
    <scope>NUCLEOTIDE SEQUENCE [LARGE SCALE GENOMIC DNA]</scope>
    <source>
        <strain evidence="2">JB008</strain>
    </source>
</reference>
<dbReference type="EMBL" id="JAQQAL010000022">
    <property type="protein sequence ID" value="MDC7227191.1"/>
    <property type="molecule type" value="Genomic_DNA"/>
</dbReference>
<sequence>MKLTLPFFIILVFVSINLFAEEQVRISPERRESELLSDSSIDENKLRLNYIEAAEIKQMTGDLKGAAELFKKASLVVKGKKDFESLYKAAVLNIEMAAFRNAEADLRAILTFSDDAQLRIRSTVLTARLKKHQGSIEEAQEVIRSLFKTSDYIPAEALYFAADIFSNDELTELTSIAEKNSWSLDYSVIKPLITPEILFSNFENISDKSDVSNDDSPNIETVAAAIQLGSFSKRDNAEDLKKSVDSSGYTTEIRLKNVNGNDYFSVVVLLPSGKDLQALIIELKEKGYEGYPVY</sequence>
<name>A0AAJ1MKW0_9SPIO</name>
<dbReference type="SUPFAM" id="SSF110997">
    <property type="entry name" value="Sporulation related repeat"/>
    <property type="match status" value="1"/>
</dbReference>
<protein>
    <submittedName>
        <fullName evidence="2">SPOR domain-containing protein</fullName>
    </submittedName>
</protein>
<dbReference type="Gene3D" id="3.30.70.1070">
    <property type="entry name" value="Sporulation related repeat"/>
    <property type="match status" value="1"/>
</dbReference>
<dbReference type="InterPro" id="IPR036680">
    <property type="entry name" value="SPOR-like_sf"/>
</dbReference>